<comment type="caution">
    <text evidence="14">The sequence shown here is derived from an EMBL/GenBank/DDBJ whole genome shotgun (WGS) entry which is preliminary data.</text>
</comment>
<feature type="transmembrane region" description="Helical" evidence="11">
    <location>
        <begin position="287"/>
        <end position="310"/>
    </location>
</feature>
<comment type="catalytic activity">
    <reaction evidence="10 11">
        <text>L-cysteinyl-[protein] + hexadecanoyl-CoA = S-hexadecanoyl-L-cysteinyl-[protein] + CoA</text>
        <dbReference type="Rhea" id="RHEA:36683"/>
        <dbReference type="Rhea" id="RHEA-COMP:10131"/>
        <dbReference type="Rhea" id="RHEA-COMP:11032"/>
        <dbReference type="ChEBI" id="CHEBI:29950"/>
        <dbReference type="ChEBI" id="CHEBI:57287"/>
        <dbReference type="ChEBI" id="CHEBI:57379"/>
        <dbReference type="ChEBI" id="CHEBI:74151"/>
        <dbReference type="EC" id="2.3.1.225"/>
    </reaction>
</comment>
<evidence type="ECO:0000256" key="1">
    <source>
        <dbReference type="ARBA" id="ARBA00004141"/>
    </source>
</evidence>
<keyword evidence="4 11" id="KW-1133">Transmembrane helix</keyword>
<feature type="transmembrane region" description="Helical" evidence="11">
    <location>
        <begin position="85"/>
        <end position="104"/>
    </location>
</feature>
<dbReference type="Pfam" id="PF01529">
    <property type="entry name" value="DHHC"/>
    <property type="match status" value="1"/>
</dbReference>
<reference evidence="14" key="1">
    <citation type="submission" date="2022-01" db="EMBL/GenBank/DDBJ databases">
        <title>Comparative genomics reveals a dynamic genome evolution in the ectomycorrhizal milk-cap (Lactarius) mushrooms.</title>
        <authorList>
            <consortium name="DOE Joint Genome Institute"/>
            <person name="Lebreton A."/>
            <person name="Tang N."/>
            <person name="Kuo A."/>
            <person name="LaButti K."/>
            <person name="Drula E."/>
            <person name="Barry K."/>
            <person name="Clum A."/>
            <person name="Lipzen A."/>
            <person name="Mousain D."/>
            <person name="Ng V."/>
            <person name="Wang R."/>
            <person name="Wang X."/>
            <person name="Dai Y."/>
            <person name="Henrissat B."/>
            <person name="Grigoriev I.V."/>
            <person name="Guerin-Laguette A."/>
            <person name="Yu F."/>
            <person name="Martin F.M."/>
        </authorList>
    </citation>
    <scope>NUCLEOTIDE SEQUENCE</scope>
    <source>
        <strain evidence="14">QP</strain>
    </source>
</reference>
<feature type="region of interest" description="Disordered" evidence="12">
    <location>
        <begin position="1"/>
        <end position="21"/>
    </location>
</feature>
<evidence type="ECO:0000256" key="10">
    <source>
        <dbReference type="ARBA" id="ARBA00048048"/>
    </source>
</evidence>
<dbReference type="EMBL" id="JAKELL010000042">
    <property type="protein sequence ID" value="KAH8988336.1"/>
    <property type="molecule type" value="Genomic_DNA"/>
</dbReference>
<comment type="similarity">
    <text evidence="9">Belongs to the DHHC palmitoyltransferase family. PFA5 subfamily.</text>
</comment>
<evidence type="ECO:0000256" key="7">
    <source>
        <dbReference type="ARBA" id="ARBA00023288"/>
    </source>
</evidence>
<dbReference type="GO" id="GO:0016020">
    <property type="term" value="C:membrane"/>
    <property type="evidence" value="ECO:0007669"/>
    <property type="project" value="UniProtKB-SubCell"/>
</dbReference>
<dbReference type="GO" id="GO:0019706">
    <property type="term" value="F:protein-cysteine S-palmitoyltransferase activity"/>
    <property type="evidence" value="ECO:0007669"/>
    <property type="project" value="UniProtKB-EC"/>
</dbReference>
<feature type="region of interest" description="Disordered" evidence="12">
    <location>
        <begin position="112"/>
        <end position="198"/>
    </location>
</feature>
<evidence type="ECO:0000256" key="5">
    <source>
        <dbReference type="ARBA" id="ARBA00023136"/>
    </source>
</evidence>
<evidence type="ECO:0000256" key="3">
    <source>
        <dbReference type="ARBA" id="ARBA00022692"/>
    </source>
</evidence>
<sequence length="428" mass="48607">MVHATPNAPTSPGEQRKSRRLSAVISDAARKHRDARNSPQPWFVLKLTVAISAAIIAYTAYVYIGRLCIPMIKRKSSSLGSRTMGIVFLVVFVVLGMMMIWAYIKDSSTRSIPPSSSSLTSPSPLSSQPTRTRHLSRGSSTLHSQPPSTLPSTENSARTGSYANSRLPQSEKPREDSQRPQRDQETPAQGREPPSLPSLREENRYCRRCAIIKPPRTHHCRACGTCVLKYDHHCPWIGQCVGAQNQKFFFVFVVWAMFFCLWTFSTLVGLNARAASHTDTTTDPEHIVVIVLSGLFAVFTSAMFMSHIVLISTNQTTVEHVAVRAMKDRENETLNNMHSFWGCLEKRRTRQTWDAEWGRIGHEGNMWWLGDVRAHWEQVFGPRTWTWLLPIGSSKDLGLEYPRNPRFDVDGRWMPRKEWPAELQVMRS</sequence>
<dbReference type="InterPro" id="IPR039859">
    <property type="entry name" value="PFA4/ZDH16/20/ERF2-like"/>
</dbReference>
<accession>A0AAD4Q6J3</accession>
<feature type="compositionally biased region" description="Low complexity" evidence="12">
    <location>
        <begin position="112"/>
        <end position="130"/>
    </location>
</feature>
<keyword evidence="8 11" id="KW-0012">Acyltransferase</keyword>
<dbReference type="PROSITE" id="PS50216">
    <property type="entry name" value="DHHC"/>
    <property type="match status" value="1"/>
</dbReference>
<keyword evidence="5 11" id="KW-0472">Membrane</keyword>
<evidence type="ECO:0000259" key="13">
    <source>
        <dbReference type="Pfam" id="PF01529"/>
    </source>
</evidence>
<evidence type="ECO:0000313" key="15">
    <source>
        <dbReference type="Proteomes" id="UP001201163"/>
    </source>
</evidence>
<proteinExistence type="inferred from homology"/>
<evidence type="ECO:0000256" key="8">
    <source>
        <dbReference type="ARBA" id="ARBA00023315"/>
    </source>
</evidence>
<evidence type="ECO:0000256" key="4">
    <source>
        <dbReference type="ARBA" id="ARBA00022989"/>
    </source>
</evidence>
<feature type="compositionally biased region" description="Polar residues" evidence="12">
    <location>
        <begin position="137"/>
        <end position="168"/>
    </location>
</feature>
<organism evidence="14 15">
    <name type="scientific">Lactarius akahatsu</name>
    <dbReference type="NCBI Taxonomy" id="416441"/>
    <lineage>
        <taxon>Eukaryota</taxon>
        <taxon>Fungi</taxon>
        <taxon>Dikarya</taxon>
        <taxon>Basidiomycota</taxon>
        <taxon>Agaricomycotina</taxon>
        <taxon>Agaricomycetes</taxon>
        <taxon>Russulales</taxon>
        <taxon>Russulaceae</taxon>
        <taxon>Lactarius</taxon>
    </lineage>
</organism>
<keyword evidence="3 11" id="KW-0812">Transmembrane</keyword>
<evidence type="ECO:0000256" key="12">
    <source>
        <dbReference type="SAM" id="MobiDB-lite"/>
    </source>
</evidence>
<feature type="domain" description="Palmitoyltransferase DHHC" evidence="13">
    <location>
        <begin position="201"/>
        <end position="321"/>
    </location>
</feature>
<dbReference type="GO" id="GO:0006612">
    <property type="term" value="P:protein targeting to membrane"/>
    <property type="evidence" value="ECO:0007669"/>
    <property type="project" value="TreeGrafter"/>
</dbReference>
<evidence type="ECO:0000256" key="6">
    <source>
        <dbReference type="ARBA" id="ARBA00023139"/>
    </source>
</evidence>
<comment type="domain">
    <text evidence="11">The DHHC domain is required for palmitoyltransferase activity.</text>
</comment>
<dbReference type="AlphaFoldDB" id="A0AAD4Q6J3"/>
<dbReference type="GO" id="GO:0005783">
    <property type="term" value="C:endoplasmic reticulum"/>
    <property type="evidence" value="ECO:0007669"/>
    <property type="project" value="TreeGrafter"/>
</dbReference>
<keyword evidence="15" id="KW-1185">Reference proteome</keyword>
<dbReference type="Proteomes" id="UP001201163">
    <property type="component" value="Unassembled WGS sequence"/>
</dbReference>
<dbReference type="EC" id="2.3.1.225" evidence="11"/>
<comment type="subcellular location">
    <subcellularLocation>
        <location evidence="1">Membrane</location>
        <topology evidence="1">Multi-pass membrane protein</topology>
    </subcellularLocation>
</comment>
<dbReference type="GO" id="GO:0005794">
    <property type="term" value="C:Golgi apparatus"/>
    <property type="evidence" value="ECO:0007669"/>
    <property type="project" value="TreeGrafter"/>
</dbReference>
<gene>
    <name evidence="14" type="ORF">EDB92DRAFT_1935841</name>
</gene>
<protein>
    <recommendedName>
        <fullName evidence="11">Palmitoyltransferase</fullName>
        <ecNumber evidence="11">2.3.1.225</ecNumber>
    </recommendedName>
</protein>
<evidence type="ECO:0000256" key="9">
    <source>
        <dbReference type="ARBA" id="ARBA00038298"/>
    </source>
</evidence>
<dbReference type="InterPro" id="IPR001594">
    <property type="entry name" value="Palmitoyltrfase_DHHC"/>
</dbReference>
<name>A0AAD4Q6J3_9AGAM</name>
<feature type="transmembrane region" description="Helical" evidence="11">
    <location>
        <begin position="43"/>
        <end position="64"/>
    </location>
</feature>
<feature type="compositionally biased region" description="Basic and acidic residues" evidence="12">
    <location>
        <begin position="169"/>
        <end position="185"/>
    </location>
</feature>
<evidence type="ECO:0000256" key="2">
    <source>
        <dbReference type="ARBA" id="ARBA00022679"/>
    </source>
</evidence>
<dbReference type="PANTHER" id="PTHR22883">
    <property type="entry name" value="ZINC FINGER DHHC DOMAIN CONTAINING PROTEIN"/>
    <property type="match status" value="1"/>
</dbReference>
<dbReference type="PANTHER" id="PTHR22883:SF23">
    <property type="entry name" value="PALMITOYLTRANSFERASE ZDHHC6"/>
    <property type="match status" value="1"/>
</dbReference>
<keyword evidence="7" id="KW-0449">Lipoprotein</keyword>
<keyword evidence="2 11" id="KW-0808">Transferase</keyword>
<feature type="transmembrane region" description="Helical" evidence="11">
    <location>
        <begin position="248"/>
        <end position="275"/>
    </location>
</feature>
<keyword evidence="6" id="KW-0564">Palmitate</keyword>
<evidence type="ECO:0000313" key="14">
    <source>
        <dbReference type="EMBL" id="KAH8988336.1"/>
    </source>
</evidence>
<evidence type="ECO:0000256" key="11">
    <source>
        <dbReference type="RuleBase" id="RU079119"/>
    </source>
</evidence>